<keyword evidence="1" id="KW-0223">Dioxygenase</keyword>
<dbReference type="RefSeq" id="WP_121050120.1">
    <property type="nucleotide sequence ID" value="NZ_AP018711.1"/>
</dbReference>
<dbReference type="EMBL" id="RBWX01000008">
    <property type="protein sequence ID" value="RKS88658.1"/>
    <property type="molecule type" value="Genomic_DNA"/>
</dbReference>
<proteinExistence type="predicted"/>
<dbReference type="PANTHER" id="PTHR20883">
    <property type="entry name" value="PHYTANOYL-COA DIOXYGENASE DOMAIN CONTAINING 1"/>
    <property type="match status" value="1"/>
</dbReference>
<keyword evidence="1" id="KW-0560">Oxidoreductase</keyword>
<dbReference type="Proteomes" id="UP000276029">
    <property type="component" value="Unassembled WGS sequence"/>
</dbReference>
<sequence length="263" mass="28786">MISKTILADYQAHGVTCVPQVLSPQWIERLTAATDAALASAPDDTEIYEGSRATPLSYGELQVWERLSPFREAIFEGSLARLAAEAMSSSSARFLYDQLLVKEPGSTRRTPWHQDIPYWKVSGRQVCSIWFALDPIPGSAALEFVRGSHVWEEHNPQHFMDASSYEGTGLAALPEIEAARTHYDIAAFDLAPGDALIFQAATVHGAPPAGEAARRRAWSTRWLGDDAIFAEKPGERAFPGDDAGLEHGKPYAGPNYPLIHQGI</sequence>
<reference evidence="2 4" key="2">
    <citation type="submission" date="2018-10" db="EMBL/GenBank/DDBJ databases">
        <title>Genomic Encyclopedia of Type Strains, Phase IV (KMG-IV): sequencing the most valuable type-strain genomes for metagenomic binning, comparative biology and taxonomic classification.</title>
        <authorList>
            <person name="Goeker M."/>
        </authorList>
    </citation>
    <scope>NUCLEOTIDE SEQUENCE [LARGE SCALE GENOMIC DNA]</scope>
    <source>
        <strain evidence="2 4">DSM 19791</strain>
    </source>
</reference>
<gene>
    <name evidence="2" type="ORF">DFR51_1859</name>
    <name evidence="1" type="ORF">SmB9_00630</name>
</gene>
<evidence type="ECO:0000313" key="1">
    <source>
        <dbReference type="EMBL" id="BBE32405.1"/>
    </source>
</evidence>
<dbReference type="GO" id="GO:0016706">
    <property type="term" value="F:2-oxoglutarate-dependent dioxygenase activity"/>
    <property type="evidence" value="ECO:0007669"/>
    <property type="project" value="UniProtKB-ARBA"/>
</dbReference>
<evidence type="ECO:0000313" key="2">
    <source>
        <dbReference type="EMBL" id="RKS88658.1"/>
    </source>
</evidence>
<reference evidence="1 3" key="1">
    <citation type="submission" date="2018-06" db="EMBL/GenBank/DDBJ databases">
        <title>Complete Genome Sequence of the Microcystin-Degrading Bacterium Sphingosinicella microcystinivorans Strain B-9.</title>
        <authorList>
            <person name="Jin H."/>
            <person name="Nishizawa T."/>
            <person name="Guo Y."/>
            <person name="Nishizawa A."/>
            <person name="Park H."/>
            <person name="Kato H."/>
            <person name="Tsuji K."/>
            <person name="Harada K."/>
        </authorList>
    </citation>
    <scope>NUCLEOTIDE SEQUENCE [LARGE SCALE GENOMIC DNA]</scope>
    <source>
        <strain evidence="1 3">B9</strain>
    </source>
</reference>
<dbReference type="PANTHER" id="PTHR20883:SF49">
    <property type="entry name" value="PHYTANOYL-COA DIOXYGENASE"/>
    <property type="match status" value="1"/>
</dbReference>
<dbReference type="InterPro" id="IPR008775">
    <property type="entry name" value="Phytyl_CoA_dOase-like"/>
</dbReference>
<dbReference type="AlphaFoldDB" id="A0AAD1D2I0"/>
<organism evidence="1 3">
    <name type="scientific">Sphingosinicella microcystinivorans</name>
    <dbReference type="NCBI Taxonomy" id="335406"/>
    <lineage>
        <taxon>Bacteria</taxon>
        <taxon>Pseudomonadati</taxon>
        <taxon>Pseudomonadota</taxon>
        <taxon>Alphaproteobacteria</taxon>
        <taxon>Sphingomonadales</taxon>
        <taxon>Sphingosinicellaceae</taxon>
        <taxon>Sphingosinicella</taxon>
    </lineage>
</organism>
<dbReference type="SUPFAM" id="SSF51197">
    <property type="entry name" value="Clavaminate synthase-like"/>
    <property type="match status" value="1"/>
</dbReference>
<dbReference type="GO" id="GO:0005506">
    <property type="term" value="F:iron ion binding"/>
    <property type="evidence" value="ECO:0007669"/>
    <property type="project" value="UniProtKB-ARBA"/>
</dbReference>
<accession>A0AAD1D2I0</accession>
<dbReference type="Proteomes" id="UP000275727">
    <property type="component" value="Chromosome"/>
</dbReference>
<keyword evidence="4" id="KW-1185">Reference proteome</keyword>
<dbReference type="EMBL" id="AP018711">
    <property type="protein sequence ID" value="BBE32405.1"/>
    <property type="molecule type" value="Genomic_DNA"/>
</dbReference>
<dbReference type="Pfam" id="PF05721">
    <property type="entry name" value="PhyH"/>
    <property type="match status" value="1"/>
</dbReference>
<evidence type="ECO:0000313" key="3">
    <source>
        <dbReference type="Proteomes" id="UP000275727"/>
    </source>
</evidence>
<dbReference type="Gene3D" id="2.60.120.620">
    <property type="entry name" value="q2cbj1_9rhob like domain"/>
    <property type="match status" value="1"/>
</dbReference>
<evidence type="ECO:0000313" key="4">
    <source>
        <dbReference type="Proteomes" id="UP000276029"/>
    </source>
</evidence>
<protein>
    <submittedName>
        <fullName evidence="1 2">Phytanoyl-CoA dioxygenase</fullName>
    </submittedName>
</protein>
<name>A0AAD1D2I0_SPHMI</name>
<dbReference type="KEGG" id="smic:SmB9_00630"/>